<dbReference type="AlphaFoldDB" id="A0AAD9E6U8"/>
<name>A0AAD9E6U8_9TELE</name>
<sequence>MAGWGALSGGSLPGGSPPAWIGCKAGVTLCPYARSRWAEPEERDPADQHSAREVRTVNKRSSLISFHSHQAVLRAITCVCAHVREKEKRVKMSTQ</sequence>
<evidence type="ECO:0000313" key="1">
    <source>
        <dbReference type="EMBL" id="KAK1806583.1"/>
    </source>
</evidence>
<dbReference type="Proteomes" id="UP001239994">
    <property type="component" value="Unassembled WGS sequence"/>
</dbReference>
<proteinExistence type="predicted"/>
<accession>A0AAD9E6U8</accession>
<organism evidence="1 2">
    <name type="scientific">Electrophorus voltai</name>
    <dbReference type="NCBI Taxonomy" id="2609070"/>
    <lineage>
        <taxon>Eukaryota</taxon>
        <taxon>Metazoa</taxon>
        <taxon>Chordata</taxon>
        <taxon>Craniata</taxon>
        <taxon>Vertebrata</taxon>
        <taxon>Euteleostomi</taxon>
        <taxon>Actinopterygii</taxon>
        <taxon>Neopterygii</taxon>
        <taxon>Teleostei</taxon>
        <taxon>Ostariophysi</taxon>
        <taxon>Gymnotiformes</taxon>
        <taxon>Gymnotoidei</taxon>
        <taxon>Gymnotidae</taxon>
        <taxon>Electrophorus</taxon>
    </lineage>
</organism>
<gene>
    <name evidence="1" type="ORF">P4O66_005083</name>
</gene>
<reference evidence="1" key="1">
    <citation type="submission" date="2023-03" db="EMBL/GenBank/DDBJ databases">
        <title>Electrophorus voltai genome.</title>
        <authorList>
            <person name="Bian C."/>
        </authorList>
    </citation>
    <scope>NUCLEOTIDE SEQUENCE</scope>
    <source>
        <strain evidence="1">CB-2022</strain>
        <tissue evidence="1">Muscle</tissue>
    </source>
</reference>
<keyword evidence="2" id="KW-1185">Reference proteome</keyword>
<evidence type="ECO:0000313" key="2">
    <source>
        <dbReference type="Proteomes" id="UP001239994"/>
    </source>
</evidence>
<dbReference type="EMBL" id="JAROKS010000001">
    <property type="protein sequence ID" value="KAK1806583.1"/>
    <property type="molecule type" value="Genomic_DNA"/>
</dbReference>
<protein>
    <submittedName>
        <fullName evidence="1">Uncharacterized protein</fullName>
    </submittedName>
</protein>
<comment type="caution">
    <text evidence="1">The sequence shown here is derived from an EMBL/GenBank/DDBJ whole genome shotgun (WGS) entry which is preliminary data.</text>
</comment>